<keyword evidence="1" id="KW-1133">Transmembrane helix</keyword>
<dbReference type="PANTHER" id="PTHR30590">
    <property type="entry name" value="INNER MEMBRANE PROTEIN"/>
    <property type="match status" value="1"/>
</dbReference>
<feature type="transmembrane region" description="Helical" evidence="1">
    <location>
        <begin position="405"/>
        <end position="426"/>
    </location>
</feature>
<dbReference type="AlphaFoldDB" id="A0A4Q0T2I6"/>
<feature type="transmembrane region" description="Helical" evidence="1">
    <location>
        <begin position="369"/>
        <end position="393"/>
    </location>
</feature>
<feature type="transmembrane region" description="Helical" evidence="1">
    <location>
        <begin position="341"/>
        <end position="357"/>
    </location>
</feature>
<feature type="transmembrane region" description="Helical" evidence="1">
    <location>
        <begin position="122"/>
        <end position="140"/>
    </location>
</feature>
<feature type="transmembrane region" description="Helical" evidence="1">
    <location>
        <begin position="169"/>
        <end position="189"/>
    </location>
</feature>
<dbReference type="Pfam" id="PF04235">
    <property type="entry name" value="DUF418"/>
    <property type="match status" value="1"/>
</dbReference>
<keyword evidence="1" id="KW-0812">Transmembrane</keyword>
<sequence length="457" mass="51935">MVGLGAEEELAGPPHVDTLRPVTQQERISSMDVLRGFALMGILVMNITSFGLPGWAYTIPVSTALPVFDGPHWRVNTIIWFLRWVLAEGKMRGLFSMLFGAGVILLTSRAEARGGGDRVADIYLRRNMWLVVFGVLHAYLIWDGDILYFYGMTALLFLYPCRKLKAKTLIWTAAIVLLVNGIIGSGRIVDARLLEKRAQQADAAYRAGKGLTPDQAEAITAWHNWHDSVRPPKEKLLKDERRVWGGYLSEQRYKAREVFDTQTRDYYLGFGDVLGFMLLGMGMFRNGFLTAKLKTKTYVTFAVVGLGIAWPLVFAGCWIAWKSHFDLFETEYGLFLPYDIGRAGGTLGTAALVLLVVKSGAMGWLTRRIAAVGQMALSNYLLTSTCCQILFVWSPLKWYSRLEYYQLYFVVLGVWALNLTWSTLWLQYFQYGPMEWAWRSLTYWRRQPMRLLKTATA</sequence>
<reference evidence="3 4" key="1">
    <citation type="submission" date="2018-11" db="EMBL/GenBank/DDBJ databases">
        <authorList>
            <person name="Mardanov A.V."/>
            <person name="Ravin N.V."/>
            <person name="Dedysh S.N."/>
        </authorList>
    </citation>
    <scope>NUCLEOTIDE SEQUENCE [LARGE SCALE GENOMIC DNA]</scope>
    <source>
        <strain evidence="3 4">AF10</strain>
    </source>
</reference>
<evidence type="ECO:0000259" key="2">
    <source>
        <dbReference type="Pfam" id="PF04235"/>
    </source>
</evidence>
<dbReference type="Proteomes" id="UP000289437">
    <property type="component" value="Unassembled WGS sequence"/>
</dbReference>
<protein>
    <submittedName>
        <fullName evidence="3">Putative membrane protein</fullName>
    </submittedName>
</protein>
<dbReference type="PANTHER" id="PTHR30590:SF2">
    <property type="entry name" value="INNER MEMBRANE PROTEIN"/>
    <property type="match status" value="1"/>
</dbReference>
<dbReference type="InterPro" id="IPR052529">
    <property type="entry name" value="Bact_Transport_Assoc"/>
</dbReference>
<keyword evidence="4" id="KW-1185">Reference proteome</keyword>
<comment type="caution">
    <text evidence="3">The sequence shown here is derived from an EMBL/GenBank/DDBJ whole genome shotgun (WGS) entry which is preliminary data.</text>
</comment>
<gene>
    <name evidence="3" type="ORF">GRAN_3487</name>
</gene>
<feature type="transmembrane region" description="Helical" evidence="1">
    <location>
        <begin position="37"/>
        <end position="57"/>
    </location>
</feature>
<evidence type="ECO:0000313" key="4">
    <source>
        <dbReference type="Proteomes" id="UP000289437"/>
    </source>
</evidence>
<accession>A0A4Q0T2I6</accession>
<dbReference type="EMBL" id="RDSM01000002">
    <property type="protein sequence ID" value="RXH56630.1"/>
    <property type="molecule type" value="Genomic_DNA"/>
</dbReference>
<name>A0A4Q0T2I6_9BACT</name>
<feature type="transmembrane region" description="Helical" evidence="1">
    <location>
        <begin position="91"/>
        <end position="110"/>
    </location>
</feature>
<evidence type="ECO:0000313" key="3">
    <source>
        <dbReference type="EMBL" id="RXH56630.1"/>
    </source>
</evidence>
<proteinExistence type="predicted"/>
<feature type="transmembrane region" description="Helical" evidence="1">
    <location>
        <begin position="298"/>
        <end position="321"/>
    </location>
</feature>
<feature type="domain" description="DUF418" evidence="2">
    <location>
        <begin position="284"/>
        <end position="445"/>
    </location>
</feature>
<organism evidence="3 4">
    <name type="scientific">Granulicella sibirica</name>
    <dbReference type="NCBI Taxonomy" id="2479048"/>
    <lineage>
        <taxon>Bacteria</taxon>
        <taxon>Pseudomonadati</taxon>
        <taxon>Acidobacteriota</taxon>
        <taxon>Terriglobia</taxon>
        <taxon>Terriglobales</taxon>
        <taxon>Acidobacteriaceae</taxon>
        <taxon>Granulicella</taxon>
    </lineage>
</organism>
<keyword evidence="1" id="KW-0472">Membrane</keyword>
<reference evidence="4" key="2">
    <citation type="submission" date="2019-02" db="EMBL/GenBank/DDBJ databases">
        <title>Granulicella sibirica sp. nov., a psychrotolerant acidobacterium isolated from an organic soil layer in forested tundra, West Siberia.</title>
        <authorList>
            <person name="Oshkin I.Y."/>
            <person name="Kulichevskaya I.S."/>
            <person name="Rijpstra W.I.C."/>
            <person name="Sinninghe Damste J.S."/>
            <person name="Rakitin A.L."/>
            <person name="Ravin N.V."/>
            <person name="Dedysh S.N."/>
        </authorList>
    </citation>
    <scope>NUCLEOTIDE SEQUENCE [LARGE SCALE GENOMIC DNA]</scope>
    <source>
        <strain evidence="4">AF10</strain>
    </source>
</reference>
<evidence type="ECO:0000256" key="1">
    <source>
        <dbReference type="SAM" id="Phobius"/>
    </source>
</evidence>
<dbReference type="InterPro" id="IPR007349">
    <property type="entry name" value="DUF418"/>
</dbReference>